<keyword evidence="2" id="KW-1185">Reference proteome</keyword>
<name>A0A8H3TZM6_9TREE</name>
<gene>
    <name evidence="1" type="ORF">NliqN6_6419</name>
</gene>
<dbReference type="EMBL" id="BLZA01000053">
    <property type="protein sequence ID" value="GHJ90017.1"/>
    <property type="molecule type" value="Genomic_DNA"/>
</dbReference>
<comment type="caution">
    <text evidence="1">The sequence shown here is derived from an EMBL/GenBank/DDBJ whole genome shotgun (WGS) entry which is preliminary data.</text>
</comment>
<accession>A0A8H3TZM6</accession>
<proteinExistence type="predicted"/>
<organism evidence="1 2">
    <name type="scientific">Naganishia liquefaciens</name>
    <dbReference type="NCBI Taxonomy" id="104408"/>
    <lineage>
        <taxon>Eukaryota</taxon>
        <taxon>Fungi</taxon>
        <taxon>Dikarya</taxon>
        <taxon>Basidiomycota</taxon>
        <taxon>Agaricomycotina</taxon>
        <taxon>Tremellomycetes</taxon>
        <taxon>Filobasidiales</taxon>
        <taxon>Filobasidiaceae</taxon>
        <taxon>Naganishia</taxon>
    </lineage>
</organism>
<dbReference type="AlphaFoldDB" id="A0A8H3TZM6"/>
<evidence type="ECO:0000313" key="1">
    <source>
        <dbReference type="EMBL" id="GHJ90017.1"/>
    </source>
</evidence>
<evidence type="ECO:0000313" key="2">
    <source>
        <dbReference type="Proteomes" id="UP000620104"/>
    </source>
</evidence>
<reference evidence="1" key="1">
    <citation type="submission" date="2020-07" db="EMBL/GenBank/DDBJ databases">
        <title>Draft Genome Sequence of a Deep-Sea Yeast, Naganishia (Cryptococcus) liquefaciens strain N6.</title>
        <authorList>
            <person name="Han Y.W."/>
            <person name="Kajitani R."/>
            <person name="Morimoto H."/>
            <person name="Parhat M."/>
            <person name="Tsubouchi H."/>
            <person name="Bakenova O."/>
            <person name="Ogata M."/>
            <person name="Argunhan B."/>
            <person name="Aoki R."/>
            <person name="Kajiwara S."/>
            <person name="Itoh T."/>
            <person name="Iwasaki H."/>
        </authorList>
    </citation>
    <scope>NUCLEOTIDE SEQUENCE</scope>
    <source>
        <strain evidence="1">N6</strain>
    </source>
</reference>
<dbReference type="Proteomes" id="UP000620104">
    <property type="component" value="Unassembled WGS sequence"/>
</dbReference>
<protein>
    <submittedName>
        <fullName evidence="1">Uncharacterized protein</fullName>
    </submittedName>
</protein>
<sequence>MIHGSRGRLLLPLACSGVTQPSRKRNNHHIRHLQGSSHTGISFAGHVTRLTALSRDLVIDGVIFLSITEDTRCQSNLARRLRPADYRPRLDFDLPHTPSPHHETRYSRLPAAILRPTLDSTILHHSAWFSGFLNILRNQKQAVASRLWIAQASKRNS</sequence>